<dbReference type="AlphaFoldDB" id="A0AAN9B357"/>
<accession>A0AAN9B357</accession>
<keyword evidence="1" id="KW-1133">Transmembrane helix</keyword>
<keyword evidence="1" id="KW-0812">Transmembrane</keyword>
<evidence type="ECO:0000313" key="2">
    <source>
        <dbReference type="EMBL" id="KAK7098038.1"/>
    </source>
</evidence>
<dbReference type="InterPro" id="IPR007577">
    <property type="entry name" value="GlycoTrfase_DXD_sugar-bd_CS"/>
</dbReference>
<dbReference type="EMBL" id="JBAMIC010000013">
    <property type="protein sequence ID" value="KAK7098038.1"/>
    <property type="molecule type" value="Genomic_DNA"/>
</dbReference>
<sequence length="440" mass="50121">MLLIRRRARTGCVWLRVMFTFCAACSVLSFYLSWVQLVVFNARADDGNTAAYLREMTAREELCARDMSAQHNTSSLFSSMCSIDTNLLTGSHRLALNWTCSHTFLDLTLNQADRKERGRTSEKSAGTRITVKVSQVDDPPNSTCKGRVLVSSDSPAYSVPFGDPCLKQYIQERCQDGHSVPRLVHYVWFSQHTMDVVTLLSVLAAYRFLDPCLILFHSDSLPSGPHWRALLGLVPVLVRVQRVAPSVVFGRKLGVVQHKSDIARLEALKEYGGIYLDGDQVVLRSLDEFRDYEFVMGHENKHNLANSLLISVPNAKFIDVWYRNYRSYNPRQWGIHSTFLPLALAKIYPKTIHNAGYAFIKPDLPGVREIWEGHYDWRENHAVHLYYRSMVEGKDIRTNYTLQELTRLNSTLGEISRHIVFGSKDACYRGVGLPGENRLK</sequence>
<feature type="transmembrane region" description="Helical" evidence="1">
    <location>
        <begin position="12"/>
        <end position="34"/>
    </location>
</feature>
<dbReference type="SUPFAM" id="SSF53448">
    <property type="entry name" value="Nucleotide-diphospho-sugar transferases"/>
    <property type="match status" value="1"/>
</dbReference>
<name>A0AAN9B357_9CAEN</name>
<reference evidence="2 3" key="1">
    <citation type="submission" date="2024-02" db="EMBL/GenBank/DDBJ databases">
        <title>Chromosome-scale genome assembly of the rough periwinkle Littorina saxatilis.</title>
        <authorList>
            <person name="De Jode A."/>
            <person name="Faria R."/>
            <person name="Formenti G."/>
            <person name="Sims Y."/>
            <person name="Smith T.P."/>
            <person name="Tracey A."/>
            <person name="Wood J.M.D."/>
            <person name="Zagrodzka Z.B."/>
            <person name="Johannesson K."/>
            <person name="Butlin R.K."/>
            <person name="Leder E.H."/>
        </authorList>
    </citation>
    <scope>NUCLEOTIDE SEQUENCE [LARGE SCALE GENOMIC DNA]</scope>
    <source>
        <strain evidence="2">Snail1</strain>
        <tissue evidence="2">Muscle</tissue>
    </source>
</reference>
<proteinExistence type="predicted"/>
<comment type="caution">
    <text evidence="2">The sequence shown here is derived from an EMBL/GenBank/DDBJ whole genome shotgun (WGS) entry which is preliminary data.</text>
</comment>
<dbReference type="Proteomes" id="UP001374579">
    <property type="component" value="Unassembled WGS sequence"/>
</dbReference>
<dbReference type="PANTHER" id="PTHR46830">
    <property type="entry name" value="TRANSFERASE, PUTATIVE-RELATED"/>
    <property type="match status" value="1"/>
</dbReference>
<keyword evidence="1" id="KW-0472">Membrane</keyword>
<dbReference type="Gene3D" id="3.90.550.20">
    <property type="match status" value="1"/>
</dbReference>
<organism evidence="2 3">
    <name type="scientific">Littorina saxatilis</name>
    <dbReference type="NCBI Taxonomy" id="31220"/>
    <lineage>
        <taxon>Eukaryota</taxon>
        <taxon>Metazoa</taxon>
        <taxon>Spiralia</taxon>
        <taxon>Lophotrochozoa</taxon>
        <taxon>Mollusca</taxon>
        <taxon>Gastropoda</taxon>
        <taxon>Caenogastropoda</taxon>
        <taxon>Littorinimorpha</taxon>
        <taxon>Littorinoidea</taxon>
        <taxon>Littorinidae</taxon>
        <taxon>Littorina</taxon>
    </lineage>
</organism>
<dbReference type="Pfam" id="PF04488">
    <property type="entry name" value="Gly_transf_sug"/>
    <property type="match status" value="1"/>
</dbReference>
<dbReference type="PANTHER" id="PTHR46830:SF1">
    <property type="entry name" value="ALPHA-1,4-N-ACETYLGLUCOSAMINYLTRANSFERASE"/>
    <property type="match status" value="1"/>
</dbReference>
<protein>
    <submittedName>
        <fullName evidence="2">Uncharacterized protein</fullName>
    </submittedName>
</protein>
<evidence type="ECO:0000313" key="3">
    <source>
        <dbReference type="Proteomes" id="UP001374579"/>
    </source>
</evidence>
<gene>
    <name evidence="2" type="ORF">V1264_004928</name>
</gene>
<dbReference type="InterPro" id="IPR029044">
    <property type="entry name" value="Nucleotide-diphossugar_trans"/>
</dbReference>
<evidence type="ECO:0000256" key="1">
    <source>
        <dbReference type="SAM" id="Phobius"/>
    </source>
</evidence>
<keyword evidence="3" id="KW-1185">Reference proteome</keyword>